<comment type="caution">
    <text evidence="1">The sequence shown here is derived from an EMBL/GenBank/DDBJ whole genome shotgun (WGS) entry which is preliminary data.</text>
</comment>
<dbReference type="Pfam" id="PF17132">
    <property type="entry name" value="Glyco_hydro_106"/>
    <property type="match status" value="1"/>
</dbReference>
<name>A0ABR7IRB7_9CLOT</name>
<keyword evidence="2" id="KW-1185">Reference proteome</keyword>
<sequence length="621" mass="71109">MQGVYAYTLESTESNGSRINDVSVGEYQVHDITPVDLMAEGAVDTNTNTVEYTNNTGYPVHIVAIWLHGTCQTAEPSVATNYTVNYMDPYGIEALKEYWDEYILTPDMEELIRENGKVELYMDSLELSCFNRNNREMIWGLEMREGFMEEYGYDPIPWIPFVRGNHRSGGATSFYEAYSDADKGKTAQVRNDILEYVTKMYSENTLEPLREWLHEKGMTLRAEISYNQPFEISTPAEFVDGVETESLDFESQIDRYRGMSGGAHVFNKLYSVEMGALGNATYKMNIDQHTQHIYAAFAGGVQKNVLHGYSSIVGSDQVLWPGNDGMLNTYPERFSERQPSSIHYKEWTTMISRYQKMLQQGVSKMDFAILRTDYHFDSLHRRAEALQTPAQYEVGHYFRDLTMQQMGYNYEYFASSILENEEYIEFKDGQINPDTMGYKAVILYQEQISLSSAKKLLEFTQQGLPVVFVNGLSEVIECQSDTVYNTWQHGEAASKSMYSYDSDEEVQAVVAQIKALPNSRTVTASENGIDNDAYLALQELGVYPRAAFDETNHNIVTTMRETNDEVYLYAYNHRWDQQEAYEVEITLDIPGKPYQYNAYTGEIEPLNYSLQNGKTVFSLTV</sequence>
<evidence type="ECO:0000313" key="1">
    <source>
        <dbReference type="EMBL" id="MBC5787688.1"/>
    </source>
</evidence>
<organism evidence="1 2">
    <name type="scientific">Clostridium facile</name>
    <dbReference type="NCBI Taxonomy" id="2763035"/>
    <lineage>
        <taxon>Bacteria</taxon>
        <taxon>Bacillati</taxon>
        <taxon>Bacillota</taxon>
        <taxon>Clostridia</taxon>
        <taxon>Eubacteriales</taxon>
        <taxon>Clostridiaceae</taxon>
        <taxon>Clostridium</taxon>
    </lineage>
</organism>
<dbReference type="PANTHER" id="PTHR36848:SF2">
    <property type="entry name" value="SECRETED PROTEIN"/>
    <property type="match status" value="1"/>
</dbReference>
<dbReference type="PANTHER" id="PTHR36848">
    <property type="entry name" value="DNA-BINDING PROTEIN (PUTATIVE SECRETED PROTEIN)-RELATED"/>
    <property type="match status" value="1"/>
</dbReference>
<gene>
    <name evidence="1" type="ORF">H8Z77_06610</name>
</gene>
<accession>A0ABR7IRB7</accession>
<dbReference type="InterPro" id="IPR053161">
    <property type="entry name" value="Ulvan_degrading_GH"/>
</dbReference>
<protein>
    <submittedName>
        <fullName evidence="1">Uncharacterized protein</fullName>
    </submittedName>
</protein>
<dbReference type="Proteomes" id="UP000649151">
    <property type="component" value="Unassembled WGS sequence"/>
</dbReference>
<evidence type="ECO:0000313" key="2">
    <source>
        <dbReference type="Proteomes" id="UP000649151"/>
    </source>
</evidence>
<dbReference type="EMBL" id="JACOQK010000001">
    <property type="protein sequence ID" value="MBC5787688.1"/>
    <property type="molecule type" value="Genomic_DNA"/>
</dbReference>
<reference evidence="1 2" key="1">
    <citation type="submission" date="2020-08" db="EMBL/GenBank/DDBJ databases">
        <title>Genome public.</title>
        <authorList>
            <person name="Liu C."/>
            <person name="Sun Q."/>
        </authorList>
    </citation>
    <scope>NUCLEOTIDE SEQUENCE [LARGE SCALE GENOMIC DNA]</scope>
    <source>
        <strain evidence="1 2">NSJ-27</strain>
    </source>
</reference>
<proteinExistence type="predicted"/>
<dbReference type="RefSeq" id="WP_186996536.1">
    <property type="nucleotide sequence ID" value="NZ_JACOQK010000001.1"/>
</dbReference>